<evidence type="ECO:0000256" key="2">
    <source>
        <dbReference type="SAM" id="SignalP"/>
    </source>
</evidence>
<keyword evidence="2" id="KW-0732">Signal</keyword>
<sequence>MKKFFLITTFIFVFGFALLPSFSFAQGMMGFPSSSSDNAAIQSQQQEEQEGKQFLDNLNSKTVTCSQIQDADFEKIGEYFMGQSIGDTSRHIAMNEMMKSMMGEQGEEQMHAAWGKRGSGCDMSAAFPSQGVGFMPMMQMMMGGWSSPSGLNQGNNSMMNFGFTPFGGFGWIFMILWWVLIIAGIFALIKWLTSQSRNINNREKSALEILQGRYAKGEIDKKEFEDKKKDLT</sequence>
<evidence type="ECO:0000313" key="4">
    <source>
        <dbReference type="EMBL" id="PIP60741.1"/>
    </source>
</evidence>
<comment type="caution">
    <text evidence="4">The sequence shown here is derived from an EMBL/GenBank/DDBJ whole genome shotgun (WGS) entry which is preliminary data.</text>
</comment>
<accession>A0A2H0BSX2</accession>
<keyword evidence="1" id="KW-1133">Transmembrane helix</keyword>
<proteinExistence type="predicted"/>
<evidence type="ECO:0000313" key="5">
    <source>
        <dbReference type="Proteomes" id="UP000231581"/>
    </source>
</evidence>
<evidence type="ECO:0000256" key="1">
    <source>
        <dbReference type="SAM" id="Phobius"/>
    </source>
</evidence>
<evidence type="ECO:0000259" key="3">
    <source>
        <dbReference type="Pfam" id="PF09851"/>
    </source>
</evidence>
<dbReference type="InterPro" id="IPR018649">
    <property type="entry name" value="SHOCT"/>
</dbReference>
<gene>
    <name evidence="4" type="ORF">COX00_01635</name>
</gene>
<keyword evidence="1" id="KW-0812">Transmembrane</keyword>
<protein>
    <recommendedName>
        <fullName evidence="3">SHOCT domain-containing protein</fullName>
    </recommendedName>
</protein>
<feature type="chain" id="PRO_5013634722" description="SHOCT domain-containing protein" evidence="2">
    <location>
        <begin position="26"/>
        <end position="232"/>
    </location>
</feature>
<keyword evidence="1" id="KW-0472">Membrane</keyword>
<name>A0A2H0BSX2_9BACT</name>
<dbReference type="AlphaFoldDB" id="A0A2H0BSX2"/>
<reference evidence="4 5" key="1">
    <citation type="submission" date="2017-09" db="EMBL/GenBank/DDBJ databases">
        <title>Depth-based differentiation of microbial function through sediment-hosted aquifers and enrichment of novel symbionts in the deep terrestrial subsurface.</title>
        <authorList>
            <person name="Probst A.J."/>
            <person name="Ladd B."/>
            <person name="Jarett J.K."/>
            <person name="Geller-Mcgrath D.E."/>
            <person name="Sieber C.M."/>
            <person name="Emerson J.B."/>
            <person name="Anantharaman K."/>
            <person name="Thomas B.C."/>
            <person name="Malmstrom R."/>
            <person name="Stieglmeier M."/>
            <person name="Klingl A."/>
            <person name="Woyke T."/>
            <person name="Ryan C.M."/>
            <person name="Banfield J.F."/>
        </authorList>
    </citation>
    <scope>NUCLEOTIDE SEQUENCE [LARGE SCALE GENOMIC DNA]</scope>
    <source>
        <strain evidence="4">CG22_combo_CG10-13_8_21_14_all_47_17</strain>
    </source>
</reference>
<feature type="domain" description="SHOCT" evidence="3">
    <location>
        <begin position="206"/>
        <end position="231"/>
    </location>
</feature>
<feature type="signal peptide" evidence="2">
    <location>
        <begin position="1"/>
        <end position="25"/>
    </location>
</feature>
<dbReference type="Proteomes" id="UP000231581">
    <property type="component" value="Unassembled WGS sequence"/>
</dbReference>
<dbReference type="Pfam" id="PF09851">
    <property type="entry name" value="SHOCT"/>
    <property type="match status" value="1"/>
</dbReference>
<dbReference type="EMBL" id="PCSZ01000037">
    <property type="protein sequence ID" value="PIP60741.1"/>
    <property type="molecule type" value="Genomic_DNA"/>
</dbReference>
<organism evidence="4 5">
    <name type="scientific">Candidatus Uhrbacteria bacterium CG22_combo_CG10-13_8_21_14_all_47_17</name>
    <dbReference type="NCBI Taxonomy" id="1975041"/>
    <lineage>
        <taxon>Bacteria</taxon>
        <taxon>Candidatus Uhriibacteriota</taxon>
    </lineage>
</organism>
<feature type="transmembrane region" description="Helical" evidence="1">
    <location>
        <begin position="168"/>
        <end position="192"/>
    </location>
</feature>